<feature type="compositionally biased region" description="Basic and acidic residues" evidence="1">
    <location>
        <begin position="46"/>
        <end position="58"/>
    </location>
</feature>
<feature type="compositionally biased region" description="Basic and acidic residues" evidence="1">
    <location>
        <begin position="90"/>
        <end position="109"/>
    </location>
</feature>
<dbReference type="AlphaFoldDB" id="Q4RA40"/>
<reference evidence="2" key="2">
    <citation type="submission" date="2004-02" db="EMBL/GenBank/DDBJ databases">
        <authorList>
            <consortium name="Genoscope"/>
            <consortium name="Whitehead Institute Centre for Genome Research"/>
        </authorList>
    </citation>
    <scope>NUCLEOTIDE SEQUENCE</scope>
</reference>
<dbReference type="EMBL" id="CAAE01024533">
    <property type="protein sequence ID" value="CAG14743.1"/>
    <property type="molecule type" value="Genomic_DNA"/>
</dbReference>
<evidence type="ECO:0000313" key="2">
    <source>
        <dbReference type="EMBL" id="CAG14743.1"/>
    </source>
</evidence>
<feature type="compositionally biased region" description="Pro residues" evidence="1">
    <location>
        <begin position="22"/>
        <end position="33"/>
    </location>
</feature>
<evidence type="ECO:0000256" key="1">
    <source>
        <dbReference type="SAM" id="MobiDB-lite"/>
    </source>
</evidence>
<name>Q4RA40_TETNG</name>
<dbReference type="KEGG" id="tng:GSTEN00038763G001"/>
<protein>
    <submittedName>
        <fullName evidence="2">(spotted green pufferfish) hypothetical protein</fullName>
    </submittedName>
</protein>
<feature type="region of interest" description="Disordered" evidence="1">
    <location>
        <begin position="1"/>
        <end position="167"/>
    </location>
</feature>
<comment type="caution">
    <text evidence="2">The sequence shown here is derived from an EMBL/GenBank/DDBJ whole genome shotgun (WGS) entry which is preliminary data.</text>
</comment>
<proteinExistence type="predicted"/>
<feature type="compositionally biased region" description="Low complexity" evidence="1">
    <location>
        <begin position="68"/>
        <end position="77"/>
    </location>
</feature>
<feature type="non-terminal residue" evidence="2">
    <location>
        <position position="167"/>
    </location>
</feature>
<organism evidence="2">
    <name type="scientific">Tetraodon nigroviridis</name>
    <name type="common">Spotted green pufferfish</name>
    <name type="synonym">Chelonodon nigroviridis</name>
    <dbReference type="NCBI Taxonomy" id="99883"/>
    <lineage>
        <taxon>Eukaryota</taxon>
        <taxon>Metazoa</taxon>
        <taxon>Chordata</taxon>
        <taxon>Craniata</taxon>
        <taxon>Vertebrata</taxon>
        <taxon>Euteleostomi</taxon>
        <taxon>Actinopterygii</taxon>
        <taxon>Neopterygii</taxon>
        <taxon>Teleostei</taxon>
        <taxon>Neoteleostei</taxon>
        <taxon>Acanthomorphata</taxon>
        <taxon>Eupercaria</taxon>
        <taxon>Tetraodontiformes</taxon>
        <taxon>Tetradontoidea</taxon>
        <taxon>Tetraodontidae</taxon>
        <taxon>Tetraodon</taxon>
    </lineage>
</organism>
<feature type="compositionally biased region" description="Low complexity" evidence="1">
    <location>
        <begin position="143"/>
        <end position="159"/>
    </location>
</feature>
<sequence length="167" mass="17284">DVPEDSAPGLHQPGRRDALHPGPAPPGPQPLPGPVGQRCRSVVGQRQKESAEGHRGDHVWQGLHGRAGEAAAALLPPDAEDGADAPGPRLHHEAEPRQHGAPVRADDHGLQVSGLPVSAAQRPAAAVLQPPGRHQGAGPGHAPPGWTSWTTPTGGWPRWVQRPVGAV</sequence>
<gene>
    <name evidence="2" type="ORF">GSTENG00038763001</name>
</gene>
<accession>Q4RA40</accession>
<reference evidence="2" key="1">
    <citation type="journal article" date="2004" name="Nature">
        <title>Genome duplication in the teleost fish Tetraodon nigroviridis reveals the early vertebrate proto-karyotype.</title>
        <authorList>
            <person name="Jaillon O."/>
            <person name="Aury J.-M."/>
            <person name="Brunet F."/>
            <person name="Petit J.-L."/>
            <person name="Stange-Thomann N."/>
            <person name="Mauceli E."/>
            <person name="Bouneau L."/>
            <person name="Fischer C."/>
            <person name="Ozouf-Costaz C."/>
            <person name="Bernot A."/>
            <person name="Nicaud S."/>
            <person name="Jaffe D."/>
            <person name="Fisher S."/>
            <person name="Lutfalla G."/>
            <person name="Dossat C."/>
            <person name="Segurens B."/>
            <person name="Dasilva C."/>
            <person name="Salanoubat M."/>
            <person name="Levy M."/>
            <person name="Boudet N."/>
            <person name="Castellano S."/>
            <person name="Anthouard V."/>
            <person name="Jubin C."/>
            <person name="Castelli V."/>
            <person name="Katinka M."/>
            <person name="Vacherie B."/>
            <person name="Biemont C."/>
            <person name="Skalli Z."/>
            <person name="Cattolico L."/>
            <person name="Poulain J."/>
            <person name="De Berardinis V."/>
            <person name="Cruaud C."/>
            <person name="Duprat S."/>
            <person name="Brottier P."/>
            <person name="Coutanceau J.-P."/>
            <person name="Gouzy J."/>
            <person name="Parra G."/>
            <person name="Lardier G."/>
            <person name="Chapple C."/>
            <person name="McKernan K.J."/>
            <person name="McEwan P."/>
            <person name="Bosak S."/>
            <person name="Kellis M."/>
            <person name="Volff J.-N."/>
            <person name="Guigo R."/>
            <person name="Zody M.C."/>
            <person name="Mesirov J."/>
            <person name="Lindblad-Toh K."/>
            <person name="Birren B."/>
            <person name="Nusbaum C."/>
            <person name="Kahn D."/>
            <person name="Robinson-Rechavi M."/>
            <person name="Laudet V."/>
            <person name="Schachter V."/>
            <person name="Quetier F."/>
            <person name="Saurin W."/>
            <person name="Scarpelli C."/>
            <person name="Wincker P."/>
            <person name="Lander E.S."/>
            <person name="Weissenbach J."/>
            <person name="Roest Crollius H."/>
        </authorList>
    </citation>
    <scope>NUCLEOTIDE SEQUENCE [LARGE SCALE GENOMIC DNA]</scope>
</reference>